<evidence type="ECO:0000313" key="3">
    <source>
        <dbReference type="Proteomes" id="UP000292082"/>
    </source>
</evidence>
<dbReference type="Proteomes" id="UP000292082">
    <property type="component" value="Unassembled WGS sequence"/>
</dbReference>
<name>A0A4Q9PLJ7_9APHY</name>
<dbReference type="AlphaFoldDB" id="A0A4Q9PLJ7"/>
<protein>
    <submittedName>
        <fullName evidence="2">Uncharacterized protein</fullName>
    </submittedName>
</protein>
<dbReference type="EMBL" id="ML145175">
    <property type="protein sequence ID" value="TBU55080.1"/>
    <property type="molecule type" value="Genomic_DNA"/>
</dbReference>
<evidence type="ECO:0000256" key="1">
    <source>
        <dbReference type="SAM" id="MobiDB-lite"/>
    </source>
</evidence>
<reference evidence="2 3" key="1">
    <citation type="submission" date="2019-01" db="EMBL/GenBank/DDBJ databases">
        <title>Draft genome sequences of three monokaryotic isolates of the white-rot basidiomycete fungus Dichomitus squalens.</title>
        <authorList>
            <consortium name="DOE Joint Genome Institute"/>
            <person name="Lopez S.C."/>
            <person name="Andreopoulos B."/>
            <person name="Pangilinan J."/>
            <person name="Lipzen A."/>
            <person name="Riley R."/>
            <person name="Ahrendt S."/>
            <person name="Ng V."/>
            <person name="Barry K."/>
            <person name="Daum C."/>
            <person name="Grigoriev I.V."/>
            <person name="Hilden K.S."/>
            <person name="Makela M.R."/>
            <person name="de Vries R.P."/>
        </authorList>
    </citation>
    <scope>NUCLEOTIDE SEQUENCE [LARGE SCALE GENOMIC DNA]</scope>
    <source>
        <strain evidence="2 3">CBS 464.89</strain>
    </source>
</reference>
<evidence type="ECO:0000313" key="2">
    <source>
        <dbReference type="EMBL" id="TBU55080.1"/>
    </source>
</evidence>
<feature type="region of interest" description="Disordered" evidence="1">
    <location>
        <begin position="20"/>
        <end position="41"/>
    </location>
</feature>
<organism evidence="2 3">
    <name type="scientific">Dichomitus squalens</name>
    <dbReference type="NCBI Taxonomy" id="114155"/>
    <lineage>
        <taxon>Eukaryota</taxon>
        <taxon>Fungi</taxon>
        <taxon>Dikarya</taxon>
        <taxon>Basidiomycota</taxon>
        <taxon>Agaricomycotina</taxon>
        <taxon>Agaricomycetes</taxon>
        <taxon>Polyporales</taxon>
        <taxon>Polyporaceae</taxon>
        <taxon>Dichomitus</taxon>
    </lineage>
</organism>
<proteinExistence type="predicted"/>
<sequence length="76" mass="8438">MNRNRKHVYEVVISTKISRRLPIPPSGNRPPCKTLRSTDGRPIPPQCQLALSQCTAITHNRSSPTPLSPFYPTPGC</sequence>
<keyword evidence="3" id="KW-1185">Reference proteome</keyword>
<gene>
    <name evidence="2" type="ORF">BD310DRAFT_934394</name>
</gene>
<accession>A0A4Q9PLJ7</accession>